<sequence length="1020" mass="112225">MIGVGRRWAGGLILAGALLHLVVAAMVGRYQAAEREERAARRLAAWLQEYSRQVKPEAVLQRLALDLTKGCLGQPVDTARAFLASAPARLGWPADAWEVILFDARGQAWLDDPLAKAGAETAFHLFRTHPLSAKPLPRGAEARTIRFLGGGVGFGPLHGRPRRLVRLSGASRRTWAFWDFAHQPAPSLVAGVLLLFHEARLTEDRLARWQLDHDRIPRTRVGFLDRDRPSRSRLPPPLRPATAAPLLRQAFLAGRGDRLRLEGRLVVFAPEGERLALIGLLDPPRPVLPRWLLGLLFLWLPWAIRVTGTADRFRLTLPDLLAGLVLIAAALPLTVTFLFWSWFEDNRRAASLSAACSELENRLVAIDSQFPTLLRRRRHLYRRDFRLVQEDRRRLPEFLRRLEGHELAGRFDTAIVVSSAGVLLRPFTNSASALRRLALRPPAQRQAWLKAFFEAGLNPRPEEVDFIRTWRFDGTNTAEFIGLIRAEDARPLQQIAAQVARDFVRAYDQQRGLASPEAGTDVTSMVVGSILEEGGRNPVQLFAAHFGDFVTLGSGRTHTTTFIDIIPDADGRGAWCGMLFHQMPTLEQAFLNSVFRDPGRWPPGQRLYAVSSDALLPHYPRLRSHRLFPPITDRLVLPRRLWSGLVRRDGRRYLLAAMLCPHLPHTTLIAVQPVEQALADLATLRSRLVAGGSLLLALAILLVWRLVMGVQRPAATLMAGVRAMAARQHHHRIALPTGDEWETLAGAFNQALASLEELEVARLVQTRLLPSGPITAGAWTFMGNSLMTSEVGGDYFDGWARDDGRLVFLVGDVSGHSVSAALVVAMAKAAFSVLVREGDGNPAALLSALNDVLLTHLRKVKMMTCFVGCAHPDGTLEFANAGQAYPYLLEPGCAIRPLELVGFPLGTFRKGVFPRKTVPMAPGARLIMFTDGLVEAVSPAGEPFSYPRLEATLTATRALPAPAVFAAVAAQVQAFTQAETWADDVTLALLEREPALHATMPGSTGPMPGPGDNDPPLEES</sequence>
<dbReference type="SMART" id="SM00304">
    <property type="entry name" value="HAMP"/>
    <property type="match status" value="1"/>
</dbReference>
<dbReference type="InterPro" id="IPR036457">
    <property type="entry name" value="PPM-type-like_dom_sf"/>
</dbReference>
<dbReference type="GO" id="GO:0016791">
    <property type="term" value="F:phosphatase activity"/>
    <property type="evidence" value="ECO:0007669"/>
    <property type="project" value="TreeGrafter"/>
</dbReference>
<keyword evidence="3" id="KW-1133">Transmembrane helix</keyword>
<organism evidence="5 6">
    <name type="scientific">Candidatus Ozemobacter sibiricus</name>
    <dbReference type="NCBI Taxonomy" id="2268124"/>
    <lineage>
        <taxon>Bacteria</taxon>
        <taxon>Candidatus Ozemobacteria</taxon>
        <taxon>Candidatus Ozemobacterales</taxon>
        <taxon>Candidatus Ozemobacteraceae</taxon>
        <taxon>Candidatus Ozemobacter</taxon>
    </lineage>
</organism>
<protein>
    <submittedName>
        <fullName evidence="5">Serine phosphatase RsbU, regulator of sigma subunit</fullName>
    </submittedName>
</protein>
<reference evidence="5 6" key="1">
    <citation type="submission" date="2018-05" db="EMBL/GenBank/DDBJ databases">
        <title>A metagenomic window into the 2 km-deep terrestrial subsurface aquifer revealed taxonomically and functionally diverse microbial community comprising novel uncultured bacterial lineages.</title>
        <authorList>
            <person name="Kadnikov V.V."/>
            <person name="Mardanov A.V."/>
            <person name="Beletsky A.V."/>
            <person name="Banks D."/>
            <person name="Pimenov N.V."/>
            <person name="Frank Y.A."/>
            <person name="Karnachuk O.V."/>
            <person name="Ravin N.V."/>
        </authorList>
    </citation>
    <scope>NUCLEOTIDE SEQUENCE [LARGE SCALE GENOMIC DNA]</scope>
    <source>
        <strain evidence="5">BY5</strain>
    </source>
</reference>
<evidence type="ECO:0000313" key="6">
    <source>
        <dbReference type="Proteomes" id="UP000252355"/>
    </source>
</evidence>
<dbReference type="InterPro" id="IPR001932">
    <property type="entry name" value="PPM-type_phosphatase-like_dom"/>
</dbReference>
<evidence type="ECO:0000259" key="4">
    <source>
        <dbReference type="PROSITE" id="PS50885"/>
    </source>
</evidence>
<dbReference type="Gene3D" id="3.60.40.10">
    <property type="entry name" value="PPM-type phosphatase domain"/>
    <property type="match status" value="1"/>
</dbReference>
<evidence type="ECO:0000256" key="2">
    <source>
        <dbReference type="SAM" id="MobiDB-lite"/>
    </source>
</evidence>
<dbReference type="PANTHER" id="PTHR43156">
    <property type="entry name" value="STAGE II SPORULATION PROTEIN E-RELATED"/>
    <property type="match status" value="1"/>
</dbReference>
<dbReference type="InterPro" id="IPR052016">
    <property type="entry name" value="Bact_Sigma-Reg"/>
</dbReference>
<keyword evidence="1" id="KW-0378">Hydrolase</keyword>
<name>A0A367ZQI2_9BACT</name>
<dbReference type="SMART" id="SM00331">
    <property type="entry name" value="PP2C_SIG"/>
    <property type="match status" value="1"/>
</dbReference>
<feature type="transmembrane region" description="Helical" evidence="3">
    <location>
        <begin position="688"/>
        <end position="708"/>
    </location>
</feature>
<dbReference type="Gene3D" id="6.10.340.10">
    <property type="match status" value="1"/>
</dbReference>
<evidence type="ECO:0000313" key="5">
    <source>
        <dbReference type="EMBL" id="RCK79611.1"/>
    </source>
</evidence>
<dbReference type="GO" id="GO:0016020">
    <property type="term" value="C:membrane"/>
    <property type="evidence" value="ECO:0007669"/>
    <property type="project" value="InterPro"/>
</dbReference>
<dbReference type="PROSITE" id="PS50885">
    <property type="entry name" value="HAMP"/>
    <property type="match status" value="1"/>
</dbReference>
<keyword evidence="3" id="KW-0472">Membrane</keyword>
<dbReference type="AlphaFoldDB" id="A0A367ZQI2"/>
<dbReference type="PANTHER" id="PTHR43156:SF2">
    <property type="entry name" value="STAGE II SPORULATION PROTEIN E"/>
    <property type="match status" value="1"/>
</dbReference>
<keyword evidence="3" id="KW-0812">Transmembrane</keyword>
<dbReference type="SUPFAM" id="SSF81606">
    <property type="entry name" value="PP2C-like"/>
    <property type="match status" value="1"/>
</dbReference>
<dbReference type="Proteomes" id="UP000252355">
    <property type="component" value="Unassembled WGS sequence"/>
</dbReference>
<feature type="domain" description="HAMP" evidence="4">
    <location>
        <begin position="708"/>
        <end position="760"/>
    </location>
</feature>
<accession>A0A367ZQI2</accession>
<dbReference type="GO" id="GO:0007165">
    <property type="term" value="P:signal transduction"/>
    <property type="evidence" value="ECO:0007669"/>
    <property type="project" value="InterPro"/>
</dbReference>
<evidence type="ECO:0000256" key="1">
    <source>
        <dbReference type="ARBA" id="ARBA00022801"/>
    </source>
</evidence>
<dbReference type="Pfam" id="PF07228">
    <property type="entry name" value="SpoIIE"/>
    <property type="match status" value="1"/>
</dbReference>
<feature type="transmembrane region" description="Helical" evidence="3">
    <location>
        <begin position="320"/>
        <end position="343"/>
    </location>
</feature>
<evidence type="ECO:0000256" key="3">
    <source>
        <dbReference type="SAM" id="Phobius"/>
    </source>
</evidence>
<gene>
    <name evidence="5" type="ORF">OZSIB_4083</name>
</gene>
<comment type="caution">
    <text evidence="5">The sequence shown here is derived from an EMBL/GenBank/DDBJ whole genome shotgun (WGS) entry which is preliminary data.</text>
</comment>
<feature type="compositionally biased region" description="Low complexity" evidence="2">
    <location>
        <begin position="999"/>
        <end position="1014"/>
    </location>
</feature>
<dbReference type="EMBL" id="QOQW01000011">
    <property type="protein sequence ID" value="RCK79611.1"/>
    <property type="molecule type" value="Genomic_DNA"/>
</dbReference>
<proteinExistence type="predicted"/>
<dbReference type="InterPro" id="IPR003660">
    <property type="entry name" value="HAMP_dom"/>
</dbReference>
<feature type="transmembrane region" description="Helical" evidence="3">
    <location>
        <begin position="291"/>
        <end position="308"/>
    </location>
</feature>
<feature type="region of interest" description="Disordered" evidence="2">
    <location>
        <begin position="997"/>
        <end position="1020"/>
    </location>
</feature>